<dbReference type="GO" id="GO:0048472">
    <property type="term" value="F:threonine-phosphate decarboxylase activity"/>
    <property type="evidence" value="ECO:0007669"/>
    <property type="project" value="InterPro"/>
</dbReference>
<evidence type="ECO:0000256" key="5">
    <source>
        <dbReference type="ARBA" id="ARBA00022573"/>
    </source>
</evidence>
<dbReference type="OrthoDB" id="9811967at2"/>
<feature type="transmembrane region" description="Helical" evidence="9">
    <location>
        <begin position="302"/>
        <end position="320"/>
    </location>
</feature>
<evidence type="ECO:0000256" key="3">
    <source>
        <dbReference type="ARBA" id="ARBA00006263"/>
    </source>
</evidence>
<evidence type="ECO:0000256" key="9">
    <source>
        <dbReference type="HAMAP-Rule" id="MF_00024"/>
    </source>
</evidence>
<feature type="transmembrane region" description="Helical" evidence="9">
    <location>
        <begin position="161"/>
        <end position="182"/>
    </location>
</feature>
<dbReference type="PANTHER" id="PTHR34308">
    <property type="entry name" value="COBALAMIN BIOSYNTHESIS PROTEIN CBIB"/>
    <property type="match status" value="1"/>
</dbReference>
<evidence type="ECO:0000256" key="6">
    <source>
        <dbReference type="ARBA" id="ARBA00022692"/>
    </source>
</evidence>
<dbReference type="GO" id="GO:0005886">
    <property type="term" value="C:plasma membrane"/>
    <property type="evidence" value="ECO:0007669"/>
    <property type="project" value="UniProtKB-SubCell"/>
</dbReference>
<comment type="caution">
    <text evidence="9">Lacks conserved residue(s) required for the propagation of feature annotation.</text>
</comment>
<dbReference type="EMBL" id="QYUL01000001">
    <property type="protein sequence ID" value="RJF83477.1"/>
    <property type="molecule type" value="Genomic_DNA"/>
</dbReference>
<evidence type="ECO:0000256" key="8">
    <source>
        <dbReference type="ARBA" id="ARBA00023136"/>
    </source>
</evidence>
<feature type="transmembrane region" description="Helical" evidence="9">
    <location>
        <begin position="59"/>
        <end position="82"/>
    </location>
</feature>
<keyword evidence="11" id="KW-1185">Reference proteome</keyword>
<dbReference type="InterPro" id="IPR004485">
    <property type="entry name" value="Cobalamin_biosynth_CobD/CbiB"/>
</dbReference>
<evidence type="ECO:0000313" key="11">
    <source>
        <dbReference type="Proteomes" id="UP000283458"/>
    </source>
</evidence>
<accession>A0A418W0D4</accession>
<comment type="pathway">
    <text evidence="2 9">Cofactor biosynthesis; adenosylcobalamin biosynthesis.</text>
</comment>
<keyword evidence="6 9" id="KW-0812">Transmembrane</keyword>
<organism evidence="10 11">
    <name type="scientific">Azospirillum cavernae</name>
    <dbReference type="NCBI Taxonomy" id="2320860"/>
    <lineage>
        <taxon>Bacteria</taxon>
        <taxon>Pseudomonadati</taxon>
        <taxon>Pseudomonadota</taxon>
        <taxon>Alphaproteobacteria</taxon>
        <taxon>Rhodospirillales</taxon>
        <taxon>Azospirillaceae</taxon>
        <taxon>Azospirillum</taxon>
    </lineage>
</organism>
<dbReference type="Pfam" id="PF03186">
    <property type="entry name" value="CobD_Cbib"/>
    <property type="match status" value="1"/>
</dbReference>
<keyword evidence="4 9" id="KW-1003">Cell membrane</keyword>
<evidence type="ECO:0000256" key="1">
    <source>
        <dbReference type="ARBA" id="ARBA00004651"/>
    </source>
</evidence>
<keyword evidence="5 9" id="KW-0169">Cobalamin biosynthesis</keyword>
<dbReference type="GO" id="GO:0009236">
    <property type="term" value="P:cobalamin biosynthetic process"/>
    <property type="evidence" value="ECO:0007669"/>
    <property type="project" value="UniProtKB-UniRule"/>
</dbReference>
<comment type="similarity">
    <text evidence="3 9">Belongs to the CobD/CbiB family.</text>
</comment>
<dbReference type="RefSeq" id="WP_119829119.1">
    <property type="nucleotide sequence ID" value="NZ_QYUL01000001.1"/>
</dbReference>
<comment type="caution">
    <text evidence="10">The sequence shown here is derived from an EMBL/GenBank/DDBJ whole genome shotgun (WGS) entry which is preliminary data.</text>
</comment>
<name>A0A418W0D4_9PROT</name>
<gene>
    <name evidence="9 10" type="primary">cobD</name>
    <name evidence="10" type="ORF">D3877_02070</name>
</gene>
<evidence type="ECO:0000256" key="2">
    <source>
        <dbReference type="ARBA" id="ARBA00004953"/>
    </source>
</evidence>
<proteinExistence type="inferred from homology"/>
<evidence type="ECO:0000256" key="4">
    <source>
        <dbReference type="ARBA" id="ARBA00022475"/>
    </source>
</evidence>
<dbReference type="NCBIfam" id="TIGR00380">
    <property type="entry name" value="cobal_cbiB"/>
    <property type="match status" value="1"/>
</dbReference>
<dbReference type="GO" id="GO:0015420">
    <property type="term" value="F:ABC-type vitamin B12 transporter activity"/>
    <property type="evidence" value="ECO:0007669"/>
    <property type="project" value="UniProtKB-UniRule"/>
</dbReference>
<comment type="subcellular location">
    <subcellularLocation>
        <location evidence="1 9">Cell membrane</location>
        <topology evidence="1 9">Multi-pass membrane protein</topology>
    </subcellularLocation>
</comment>
<evidence type="ECO:0000256" key="7">
    <source>
        <dbReference type="ARBA" id="ARBA00022989"/>
    </source>
</evidence>
<sequence length="321" mass="33992">MPAFHPFLLAVALVVEAAVGFPDALYARIRHPVVWIGALITHLDHALNQERDNFDRRKAFGVLALLVLLLTVGGVAVAVAWLCHLLPFGWLLEAVLASTLLAQRSLHEHVAAVAEGFRKGGLAGGRDAVSRVVGRNPASLDEPAVCRAAIESLAENFSDGIVAPAFWLLVGGLPGIALYKAINTADSMIGHRTPRHEAFGWAAARLDDLVNLPGSRLTALLLVAAARSQDADAASRAWQAVRRDAHRHRSPNAGWPEAAMAGALDLRLGGPRVYGNTRIEDVWLGGGRTAATPADIDAGLRLYRLACVLLGGGALVLAVFG</sequence>
<dbReference type="UniPathway" id="UPA00148"/>
<comment type="function">
    <text evidence="9">Converts cobyric acid to cobinamide by the addition of aminopropanol on the F carboxylic group.</text>
</comment>
<protein>
    <recommendedName>
        <fullName evidence="9">Cobalamin biosynthesis protein CobD</fullName>
    </recommendedName>
</protein>
<keyword evidence="8 9" id="KW-0472">Membrane</keyword>
<dbReference type="AlphaFoldDB" id="A0A418W0D4"/>
<keyword evidence="7 9" id="KW-1133">Transmembrane helix</keyword>
<evidence type="ECO:0000313" key="10">
    <source>
        <dbReference type="EMBL" id="RJF83477.1"/>
    </source>
</evidence>
<dbReference type="HAMAP" id="MF_00024">
    <property type="entry name" value="CobD_CbiB"/>
    <property type="match status" value="1"/>
</dbReference>
<reference evidence="10 11" key="1">
    <citation type="submission" date="2018-09" db="EMBL/GenBank/DDBJ databases">
        <authorList>
            <person name="Zhu H."/>
        </authorList>
    </citation>
    <scope>NUCLEOTIDE SEQUENCE [LARGE SCALE GENOMIC DNA]</scope>
    <source>
        <strain evidence="10 11">K2W22B-5</strain>
    </source>
</reference>
<dbReference type="PANTHER" id="PTHR34308:SF1">
    <property type="entry name" value="COBALAMIN BIOSYNTHESIS PROTEIN CBIB"/>
    <property type="match status" value="1"/>
</dbReference>
<dbReference type="Proteomes" id="UP000283458">
    <property type="component" value="Unassembled WGS sequence"/>
</dbReference>